<feature type="transmembrane region" description="Helical" evidence="2">
    <location>
        <begin position="352"/>
        <end position="371"/>
    </location>
</feature>
<feature type="transmembrane region" description="Helical" evidence="2">
    <location>
        <begin position="515"/>
        <end position="538"/>
    </location>
</feature>
<organism evidence="3 4">
    <name type="scientific">Streptomyces violaceusniger</name>
    <dbReference type="NCBI Taxonomy" id="68280"/>
    <lineage>
        <taxon>Bacteria</taxon>
        <taxon>Bacillati</taxon>
        <taxon>Actinomycetota</taxon>
        <taxon>Actinomycetes</taxon>
        <taxon>Kitasatosporales</taxon>
        <taxon>Streptomycetaceae</taxon>
        <taxon>Streptomyces</taxon>
        <taxon>Streptomyces violaceusniger group</taxon>
    </lineage>
</organism>
<accession>A0A4D4L6P8</accession>
<feature type="compositionally biased region" description="Low complexity" evidence="1">
    <location>
        <begin position="542"/>
        <end position="560"/>
    </location>
</feature>
<feature type="compositionally biased region" description="Polar residues" evidence="1">
    <location>
        <begin position="51"/>
        <end position="65"/>
    </location>
</feature>
<feature type="transmembrane region" description="Helical" evidence="2">
    <location>
        <begin position="492"/>
        <end position="509"/>
    </location>
</feature>
<keyword evidence="2" id="KW-0812">Transmembrane</keyword>
<feature type="transmembrane region" description="Helical" evidence="2">
    <location>
        <begin position="378"/>
        <end position="403"/>
    </location>
</feature>
<keyword evidence="4" id="KW-1185">Reference proteome</keyword>
<evidence type="ECO:0000313" key="3">
    <source>
        <dbReference type="EMBL" id="GDY56832.1"/>
    </source>
</evidence>
<proteinExistence type="predicted"/>
<reference evidence="3 4" key="1">
    <citation type="journal article" date="2020" name="Int. J. Syst. Evol. Microbiol.">
        <title>Reclassification of Streptomyces castelarensis and Streptomyces sporoclivatus as later heterotypic synonyms of Streptomyces antimycoticus.</title>
        <authorList>
            <person name="Komaki H."/>
            <person name="Tamura T."/>
        </authorList>
    </citation>
    <scope>NUCLEOTIDE SEQUENCE [LARGE SCALE GENOMIC DNA]</scope>
    <source>
        <strain evidence="3 4">NBRC 13459</strain>
    </source>
</reference>
<sequence>MVSPGRRTRAGLATTSAPGSRFPVPGSRLPAPGSRLPAPGSRLPAPGSRLPTVNRNGPSPRSQSLGPRIEETRRPPGGRCRDVAAPRRRLRPVALPSVPREVPREGGPMDPSADASGPAEPHPLSGSERREYERLRGVAAVHHRRLRHAGACVLLVLAVLLSPLAVVATWLHEEITDPHRYVQTVAPIARNPGVQSAVTNRLTRRVVDRVDVPAITAHLARNLDKTGAPTVVVNGTRMLGGPLESVLTNAVHHVVHKAITSEQFPLVWDAANRRAHAAVVKVLTGEGTSAVQARGNAIVLDIGTLVDNVKQRLVRAGYEKAAKFPHIDRQFTLVRTDKLDEAQGAMRLLDILGTWLPAVTIVLAALAVWVSPAHRITLLAAGVGTAVMMAALLVGLAVVRGVYLDSVPPTTLPRGPAAFIFDTLVRFLRESTRTLLVVAIVTALAAYLYGPGRGARVVRSAAARGTGAIGRGLARVGARTGGFGRWLDTHRAWTTGVVITGGALALLLWNHPTPASVGLVLGIVVGALALLGVLAGAAGPAASGPAANGPATGSPAAGGPAAPGPPADGRPGGP</sequence>
<gene>
    <name evidence="3" type="ORF">SVIO_074550</name>
</gene>
<evidence type="ECO:0008006" key="5">
    <source>
        <dbReference type="Google" id="ProtNLM"/>
    </source>
</evidence>
<evidence type="ECO:0000313" key="4">
    <source>
        <dbReference type="Proteomes" id="UP000301309"/>
    </source>
</evidence>
<feature type="region of interest" description="Disordered" evidence="1">
    <location>
        <begin position="542"/>
        <end position="574"/>
    </location>
</feature>
<feature type="transmembrane region" description="Helical" evidence="2">
    <location>
        <begin position="151"/>
        <end position="171"/>
    </location>
</feature>
<dbReference type="Proteomes" id="UP000301309">
    <property type="component" value="Unassembled WGS sequence"/>
</dbReference>
<dbReference type="EMBL" id="BJHW01000001">
    <property type="protein sequence ID" value="GDY56832.1"/>
    <property type="molecule type" value="Genomic_DNA"/>
</dbReference>
<protein>
    <recommendedName>
        <fullName evidence="5">Integral membrane protein</fullName>
    </recommendedName>
</protein>
<feature type="compositionally biased region" description="Basic and acidic residues" evidence="1">
    <location>
        <begin position="68"/>
        <end position="85"/>
    </location>
</feature>
<evidence type="ECO:0000256" key="2">
    <source>
        <dbReference type="SAM" id="Phobius"/>
    </source>
</evidence>
<comment type="caution">
    <text evidence="3">The sequence shown here is derived from an EMBL/GenBank/DDBJ whole genome shotgun (WGS) entry which is preliminary data.</text>
</comment>
<dbReference type="AlphaFoldDB" id="A0A4D4L6P8"/>
<keyword evidence="2" id="KW-0472">Membrane</keyword>
<evidence type="ECO:0000256" key="1">
    <source>
        <dbReference type="SAM" id="MobiDB-lite"/>
    </source>
</evidence>
<feature type="region of interest" description="Disordered" evidence="1">
    <location>
        <begin position="1"/>
        <end position="130"/>
    </location>
</feature>
<feature type="compositionally biased region" description="Pro residues" evidence="1">
    <location>
        <begin position="562"/>
        <end position="574"/>
    </location>
</feature>
<keyword evidence="2" id="KW-1133">Transmembrane helix</keyword>
<name>A0A4D4L6P8_STRVO</name>